<proteinExistence type="predicted"/>
<dbReference type="AlphaFoldDB" id="A0A5C8F5D2"/>
<keyword evidence="1" id="KW-0732">Signal</keyword>
<feature type="signal peptide" evidence="1">
    <location>
        <begin position="1"/>
        <end position="23"/>
    </location>
</feature>
<accession>A0A5C8F5D2</accession>
<sequence length="162" mass="17722">MKSKQIIIMLLSFIILFAISCKNDDKTGGGVDEGLVVQNRNHPPAGSYYSGGNTNWSPDTVTHNGDGSCTIAGKAAPINGGSLEYEITVKSWLNYPNSPNSHLNYVGTSYGGEYTITKPDSSIDLDYFDVIYVITNESIWSVSFRTTQDGKYYSSLNLKRGN</sequence>
<gene>
    <name evidence="2" type="ORF">EPJ70_09225</name>
</gene>
<comment type="caution">
    <text evidence="2">The sequence shown here is derived from an EMBL/GenBank/DDBJ whole genome shotgun (WGS) entry which is preliminary data.</text>
</comment>
<organism evidence="2 3">
    <name type="scientific">Brachyspira aalborgi</name>
    <dbReference type="NCBI Taxonomy" id="29522"/>
    <lineage>
        <taxon>Bacteria</taxon>
        <taxon>Pseudomonadati</taxon>
        <taxon>Spirochaetota</taxon>
        <taxon>Spirochaetia</taxon>
        <taxon>Brachyspirales</taxon>
        <taxon>Brachyspiraceae</taxon>
        <taxon>Brachyspira</taxon>
    </lineage>
</organism>
<evidence type="ECO:0000313" key="2">
    <source>
        <dbReference type="EMBL" id="TXJ44392.1"/>
    </source>
</evidence>
<name>A0A5C8F5D2_9SPIR</name>
<reference evidence="2 3" key="1">
    <citation type="journal article" date="1992" name="Lakartidningen">
        <title>[Penicillin V and not amoxicillin is the first choice preparation in acute otitis].</title>
        <authorList>
            <person name="Kamme C."/>
            <person name="Lundgren K."/>
            <person name="Prellner K."/>
        </authorList>
    </citation>
    <scope>NUCLEOTIDE SEQUENCE [LARGE SCALE GENOMIC DNA]</scope>
    <source>
        <strain evidence="2 3">PC3714II</strain>
    </source>
</reference>
<dbReference type="PROSITE" id="PS51257">
    <property type="entry name" value="PROKAR_LIPOPROTEIN"/>
    <property type="match status" value="1"/>
</dbReference>
<protein>
    <submittedName>
        <fullName evidence="2">Uncharacterized protein</fullName>
    </submittedName>
</protein>
<dbReference type="EMBL" id="SAYG01000009">
    <property type="protein sequence ID" value="TXJ44392.1"/>
    <property type="molecule type" value="Genomic_DNA"/>
</dbReference>
<dbReference type="RefSeq" id="WP_147527084.1">
    <property type="nucleotide sequence ID" value="NZ_SAYG01000009.1"/>
</dbReference>
<dbReference type="Proteomes" id="UP000324574">
    <property type="component" value="Unassembled WGS sequence"/>
</dbReference>
<evidence type="ECO:0000313" key="3">
    <source>
        <dbReference type="Proteomes" id="UP000324574"/>
    </source>
</evidence>
<evidence type="ECO:0000256" key="1">
    <source>
        <dbReference type="SAM" id="SignalP"/>
    </source>
</evidence>
<feature type="chain" id="PRO_5023001654" evidence="1">
    <location>
        <begin position="24"/>
        <end position="162"/>
    </location>
</feature>